<keyword evidence="3" id="KW-0554">One-carbon metabolism</keyword>
<evidence type="ECO:0000259" key="12">
    <source>
        <dbReference type="Pfam" id="PF00763"/>
    </source>
</evidence>
<evidence type="ECO:0000256" key="11">
    <source>
        <dbReference type="ARBA" id="ARBA00061364"/>
    </source>
</evidence>
<keyword evidence="5" id="KW-0521">NADP</keyword>
<dbReference type="EMBL" id="QZWG01000003">
    <property type="protein sequence ID" value="RZC18455.1"/>
    <property type="molecule type" value="Genomic_DNA"/>
</dbReference>
<evidence type="ECO:0000256" key="7">
    <source>
        <dbReference type="ARBA" id="ARBA00023238"/>
    </source>
</evidence>
<proteinExistence type="inferred from homology"/>
<keyword evidence="4" id="KW-0378">Hydrolase</keyword>
<comment type="catalytic activity">
    <reaction evidence="9">
        <text>(6R)-5,10-methylene-5,6,7,8-tetrahydrofolate + NADP(+) = (6R)-5,10-methenyltetrahydrofolate + NADPH</text>
        <dbReference type="Rhea" id="RHEA:22812"/>
        <dbReference type="ChEBI" id="CHEBI:15636"/>
        <dbReference type="ChEBI" id="CHEBI:57455"/>
        <dbReference type="ChEBI" id="CHEBI:57783"/>
        <dbReference type="ChEBI" id="CHEBI:58349"/>
        <dbReference type="EC" id="1.5.1.5"/>
    </reaction>
</comment>
<sequence>MGLVTVTWTNYLKKRIPLRIRFLHTLKGNQIGQILMSPPLASLDLPDIWSPISSCRSIPAIHKSFNEQTTVVLDGKLISMEIRSKIAAKVRQMKKGLGKVPGLAVILVGQRRDSQTYVRNKIMACEEVGIKSLVTELPTDCAVTDVQNAIMRFNKDPSIHGILVQLPLPQHLDEEKVLDAVCLEKDVDGFHPLNMGNLAIRGREPLFTPCTPKGCIELLIRSGVEIMGKKAVVIGTSNIVGLPASLLLQRHHATVTVIHAFTQNPEQITSEADIVVSAAGVPNLVRGNWIKPGAAVIDVGTTPVEDPGCEDGYRLAGDVCYEEAVKVASIITPVPGGVGPMTVAMLLCNTLDSAKRMLNFS</sequence>
<evidence type="ECO:0000313" key="16">
    <source>
        <dbReference type="Proteomes" id="UP000289340"/>
    </source>
</evidence>
<dbReference type="Pfam" id="PF02882">
    <property type="entry name" value="THF_DHG_CYH_C"/>
    <property type="match status" value="1"/>
</dbReference>
<evidence type="ECO:0000256" key="9">
    <source>
        <dbReference type="ARBA" id="ARBA00052194"/>
    </source>
</evidence>
<gene>
    <name evidence="15" type="ORF">D0Y65_005633</name>
</gene>
<dbReference type="EMBL" id="QZWG01000003">
    <property type="protein sequence ID" value="RZC18456.1"/>
    <property type="molecule type" value="Genomic_DNA"/>
</dbReference>
<keyword evidence="7" id="KW-0601">Photorespiration</keyword>
<keyword evidence="8" id="KW-0511">Multifunctional enzyme</keyword>
<dbReference type="GO" id="GO:0035999">
    <property type="term" value="P:tetrahydrofolate interconversion"/>
    <property type="evidence" value="ECO:0007669"/>
    <property type="project" value="TreeGrafter"/>
</dbReference>
<dbReference type="InterPro" id="IPR020630">
    <property type="entry name" value="THF_DH/CycHdrlase_cat_dom"/>
</dbReference>
<dbReference type="GO" id="GO:0009853">
    <property type="term" value="P:photorespiration"/>
    <property type="evidence" value="ECO:0007669"/>
    <property type="project" value="UniProtKB-KW"/>
</dbReference>
<evidence type="ECO:0000256" key="10">
    <source>
        <dbReference type="ARBA" id="ARBA00058319"/>
    </source>
</evidence>
<dbReference type="EC" id="1.5.1.5" evidence="14 15"/>
<dbReference type="CDD" id="cd01080">
    <property type="entry name" value="NAD_bind_m-THF_DH_Cyclohyd"/>
    <property type="match status" value="1"/>
</dbReference>
<dbReference type="SUPFAM" id="SSF53223">
    <property type="entry name" value="Aminoacid dehydrogenase-like, N-terminal domain"/>
    <property type="match status" value="1"/>
</dbReference>
<organism evidence="15 16">
    <name type="scientific">Glycine soja</name>
    <name type="common">Wild soybean</name>
    <dbReference type="NCBI Taxonomy" id="3848"/>
    <lineage>
        <taxon>Eukaryota</taxon>
        <taxon>Viridiplantae</taxon>
        <taxon>Streptophyta</taxon>
        <taxon>Embryophyta</taxon>
        <taxon>Tracheophyta</taxon>
        <taxon>Spermatophyta</taxon>
        <taxon>Magnoliopsida</taxon>
        <taxon>eudicotyledons</taxon>
        <taxon>Gunneridae</taxon>
        <taxon>Pentapetalae</taxon>
        <taxon>rosids</taxon>
        <taxon>fabids</taxon>
        <taxon>Fabales</taxon>
        <taxon>Fabaceae</taxon>
        <taxon>Papilionoideae</taxon>
        <taxon>50 kb inversion clade</taxon>
        <taxon>NPAAA clade</taxon>
        <taxon>indigoferoid/millettioid clade</taxon>
        <taxon>Phaseoleae</taxon>
        <taxon>Glycine</taxon>
        <taxon>Glycine subgen. Soja</taxon>
    </lineage>
</organism>
<dbReference type="InterPro" id="IPR036291">
    <property type="entry name" value="NAD(P)-bd_dom_sf"/>
</dbReference>
<dbReference type="PRINTS" id="PR00085">
    <property type="entry name" value="THFDHDRGNASE"/>
</dbReference>
<dbReference type="InterPro" id="IPR020867">
    <property type="entry name" value="THF_DH/CycHdrlase_CS"/>
</dbReference>
<dbReference type="Gramene" id="XM_028368102.1">
    <property type="protein sequence ID" value="XP_028223903.1"/>
    <property type="gene ID" value="LOC114405658"/>
</dbReference>
<dbReference type="Gramene" id="XM_028368101.1">
    <property type="protein sequence ID" value="XP_028223902.1"/>
    <property type="gene ID" value="LOC114405658"/>
</dbReference>
<comment type="subunit">
    <text evidence="2">Homodimer.</text>
</comment>
<dbReference type="SUPFAM" id="SSF51735">
    <property type="entry name" value="NAD(P)-binding Rossmann-fold domains"/>
    <property type="match status" value="1"/>
</dbReference>
<dbReference type="AlphaFoldDB" id="A0A445L5E1"/>
<evidence type="ECO:0000256" key="8">
    <source>
        <dbReference type="ARBA" id="ARBA00023268"/>
    </source>
</evidence>
<comment type="similarity">
    <text evidence="11">Belongs to the tetrahydrofolate dehydrogenase/cyclohydrolase family.</text>
</comment>
<evidence type="ECO:0000256" key="2">
    <source>
        <dbReference type="ARBA" id="ARBA00011738"/>
    </source>
</evidence>
<dbReference type="Gene3D" id="3.40.50.720">
    <property type="entry name" value="NAD(P)-binding Rossmann-like Domain"/>
    <property type="match status" value="1"/>
</dbReference>
<dbReference type="HAMAP" id="MF_01576">
    <property type="entry name" value="THF_DHG_CYH"/>
    <property type="match status" value="1"/>
</dbReference>
<evidence type="ECO:0000256" key="5">
    <source>
        <dbReference type="ARBA" id="ARBA00022857"/>
    </source>
</evidence>
<dbReference type="PANTHER" id="PTHR48099:SF10">
    <property type="entry name" value="BIFUNCTIONAL PROTEIN FOLD 1, MITOCHONDRIAL"/>
    <property type="match status" value="1"/>
</dbReference>
<comment type="function">
    <text evidence="10">Catalyzes the oxidation of 5,10-methylenetetrahydrofolate to 5,10-methenyltetrahydrofolate and then the hydrolysis of 5,10-methenyltetrahydrofolate to 10-formyltetrahydrofolate.</text>
</comment>
<protein>
    <submittedName>
        <fullName evidence="14">Bifunctional protein FolD 1, mitochondrial isoform A</fullName>
    </submittedName>
    <submittedName>
        <fullName evidence="15">Bifunctional protein FolD 1, mitochondrial isoform B</fullName>
        <ecNumber evidence="14 15">1.5.1.5</ecNumber>
    </submittedName>
</protein>
<accession>A0A445L5E1</accession>
<dbReference type="GO" id="GO:0004477">
    <property type="term" value="F:methenyltetrahydrofolate cyclohydrolase activity"/>
    <property type="evidence" value="ECO:0007669"/>
    <property type="project" value="TreeGrafter"/>
</dbReference>
<dbReference type="InterPro" id="IPR020631">
    <property type="entry name" value="THF_DH/CycHdrlase_NAD-bd_dom"/>
</dbReference>
<reference evidence="15 16" key="1">
    <citation type="submission" date="2018-09" db="EMBL/GenBank/DDBJ databases">
        <title>A high-quality reference genome of wild soybean provides a powerful tool to mine soybean genomes.</title>
        <authorList>
            <person name="Xie M."/>
            <person name="Chung C.Y.L."/>
            <person name="Li M.-W."/>
            <person name="Wong F.-L."/>
            <person name="Chan T.-F."/>
            <person name="Lam H.-M."/>
        </authorList>
    </citation>
    <scope>NUCLEOTIDE SEQUENCE [LARGE SCALE GENOMIC DNA]</scope>
    <source>
        <strain evidence="16">cv. W05</strain>
        <tissue evidence="15">Hypocotyl of etiolated seedlings</tissue>
    </source>
</reference>
<dbReference type="SMR" id="A0A445L5E1"/>
<dbReference type="PANTHER" id="PTHR48099">
    <property type="entry name" value="C-1-TETRAHYDROFOLATE SYNTHASE, CYTOPLASMIC-RELATED"/>
    <property type="match status" value="1"/>
</dbReference>
<dbReference type="GO" id="GO:0005829">
    <property type="term" value="C:cytosol"/>
    <property type="evidence" value="ECO:0007669"/>
    <property type="project" value="TreeGrafter"/>
</dbReference>
<dbReference type="InterPro" id="IPR000672">
    <property type="entry name" value="THF_DH/CycHdrlase"/>
</dbReference>
<evidence type="ECO:0000256" key="3">
    <source>
        <dbReference type="ARBA" id="ARBA00022563"/>
    </source>
</evidence>
<evidence type="ECO:0000256" key="4">
    <source>
        <dbReference type="ARBA" id="ARBA00022801"/>
    </source>
</evidence>
<dbReference type="GO" id="GO:0004488">
    <property type="term" value="F:methylenetetrahydrofolate dehydrogenase (NADP+) activity"/>
    <property type="evidence" value="ECO:0007669"/>
    <property type="project" value="UniProtKB-EC"/>
</dbReference>
<keyword evidence="16" id="KW-1185">Reference proteome</keyword>
<feature type="domain" description="Tetrahydrofolate dehydrogenase/cyclohydrolase NAD(P)-binding" evidence="13">
    <location>
        <begin position="209"/>
        <end position="356"/>
    </location>
</feature>
<evidence type="ECO:0000256" key="1">
    <source>
        <dbReference type="ARBA" id="ARBA00004777"/>
    </source>
</evidence>
<comment type="pathway">
    <text evidence="1">One-carbon metabolism; tetrahydrofolate interconversion.</text>
</comment>
<dbReference type="Proteomes" id="UP000289340">
    <property type="component" value="Chromosome 3"/>
</dbReference>
<evidence type="ECO:0000259" key="13">
    <source>
        <dbReference type="Pfam" id="PF02882"/>
    </source>
</evidence>
<evidence type="ECO:0000256" key="6">
    <source>
        <dbReference type="ARBA" id="ARBA00023002"/>
    </source>
</evidence>
<evidence type="ECO:0000313" key="14">
    <source>
        <dbReference type="EMBL" id="RZC18455.1"/>
    </source>
</evidence>
<dbReference type="Pfam" id="PF00763">
    <property type="entry name" value="THF_DHG_CYH"/>
    <property type="match status" value="1"/>
</dbReference>
<comment type="caution">
    <text evidence="15">The sequence shown here is derived from an EMBL/GenBank/DDBJ whole genome shotgun (WGS) entry which is preliminary data.</text>
</comment>
<feature type="domain" description="Tetrahydrofolate dehydrogenase/cyclohydrolase catalytic" evidence="12">
    <location>
        <begin position="73"/>
        <end position="188"/>
    </location>
</feature>
<keyword evidence="6 15" id="KW-0560">Oxidoreductase</keyword>
<dbReference type="FunFam" id="3.40.50.720:FF:000006">
    <property type="entry name" value="Bifunctional protein FolD"/>
    <property type="match status" value="1"/>
</dbReference>
<dbReference type="Gene3D" id="3.40.50.10860">
    <property type="entry name" value="Leucine Dehydrogenase, chain A, domain 1"/>
    <property type="match status" value="1"/>
</dbReference>
<evidence type="ECO:0000313" key="15">
    <source>
        <dbReference type="EMBL" id="RZC18456.1"/>
    </source>
</evidence>
<dbReference type="FunFam" id="3.40.50.10860:FF:000005">
    <property type="entry name" value="C-1-tetrahydrofolate synthase, cytoplasmic, putative"/>
    <property type="match status" value="1"/>
</dbReference>
<name>A0A445L5E1_GLYSO</name>
<dbReference type="PROSITE" id="PS00767">
    <property type="entry name" value="THF_DHG_CYH_2"/>
    <property type="match status" value="1"/>
</dbReference>
<dbReference type="InterPro" id="IPR046346">
    <property type="entry name" value="Aminoacid_DH-like_N_sf"/>
</dbReference>